<name>A0A2S8IV58_BURCE</name>
<proteinExistence type="predicted"/>
<reference evidence="1 2" key="1">
    <citation type="submission" date="2018-02" db="EMBL/GenBank/DDBJ databases">
        <title>Draft genome sequencing of Burkholderia cepacia Y14-15.</title>
        <authorList>
            <person name="Zheng B.-X."/>
        </authorList>
    </citation>
    <scope>NUCLEOTIDE SEQUENCE [LARGE SCALE GENOMIC DNA]</scope>
    <source>
        <strain evidence="1 2">Y14-15</strain>
    </source>
</reference>
<organism evidence="1 2">
    <name type="scientific">Burkholderia cepacia</name>
    <name type="common">Pseudomonas cepacia</name>
    <dbReference type="NCBI Taxonomy" id="292"/>
    <lineage>
        <taxon>Bacteria</taxon>
        <taxon>Pseudomonadati</taxon>
        <taxon>Pseudomonadota</taxon>
        <taxon>Betaproteobacteria</taxon>
        <taxon>Burkholderiales</taxon>
        <taxon>Burkholderiaceae</taxon>
        <taxon>Burkholderia</taxon>
        <taxon>Burkholderia cepacia complex</taxon>
    </lineage>
</organism>
<sequence length="69" mass="7262">MAVSDRVEAKLSDVSRGASSVDRRLRVPRFGLTPFASARIDACESGRCICFALARGASRAAPRGRGGPV</sequence>
<dbReference type="Proteomes" id="UP000238206">
    <property type="component" value="Unassembled WGS sequence"/>
</dbReference>
<accession>A0A2S8IV58</accession>
<comment type="caution">
    <text evidence="1">The sequence shown here is derived from an EMBL/GenBank/DDBJ whole genome shotgun (WGS) entry which is preliminary data.</text>
</comment>
<evidence type="ECO:0000313" key="2">
    <source>
        <dbReference type="Proteomes" id="UP000238206"/>
    </source>
</evidence>
<dbReference type="AlphaFoldDB" id="A0A2S8IV58"/>
<evidence type="ECO:0000313" key="1">
    <source>
        <dbReference type="EMBL" id="PQP18650.1"/>
    </source>
</evidence>
<dbReference type="EMBL" id="PUIQ01000013">
    <property type="protein sequence ID" value="PQP18650.1"/>
    <property type="molecule type" value="Genomic_DNA"/>
</dbReference>
<protein>
    <submittedName>
        <fullName evidence="1">Uncharacterized protein</fullName>
    </submittedName>
</protein>
<gene>
    <name evidence="1" type="ORF">C5615_12455</name>
</gene>